<sequence>MTSATARMNRKKIREAVSDRGGGVRSRGEAARGGGPDEGTATMRLTAMTQVTIDGVMQGNGHAPEEDRENGFERGGWARTSPSTRSSRGSTRRAWRSRSTGPPGARGTRRSEVPRFPDDTGDDPQMRYLVSVIDDKVNPGSTDRQPAISAFNERLIADGHWVFAGGLADTDAATVVDNRGEQVVFSDGPFVESKEYLAGLWVWEASDLDVALRLATEASEVCDRKIEVRPFR</sequence>
<evidence type="ECO:0000313" key="4">
    <source>
        <dbReference type="EMBL" id="EWC60851.1"/>
    </source>
</evidence>
<accession>W7IWM0</accession>
<proteinExistence type="inferred from homology"/>
<feature type="domain" description="YCII-related" evidence="3">
    <location>
        <begin position="126"/>
        <end position="223"/>
    </location>
</feature>
<evidence type="ECO:0000313" key="5">
    <source>
        <dbReference type="Proteomes" id="UP000019277"/>
    </source>
</evidence>
<dbReference type="STRING" id="909613.UO65_3781"/>
<dbReference type="Proteomes" id="UP000019277">
    <property type="component" value="Unassembled WGS sequence"/>
</dbReference>
<protein>
    <submittedName>
        <fullName evidence="4">DGPFAETKE family protein</fullName>
    </submittedName>
</protein>
<evidence type="ECO:0000259" key="3">
    <source>
        <dbReference type="Pfam" id="PF03795"/>
    </source>
</evidence>
<keyword evidence="5" id="KW-1185">Reference proteome</keyword>
<comment type="caution">
    <text evidence="4">The sequence shown here is derived from an EMBL/GenBank/DDBJ whole genome shotgun (WGS) entry which is preliminary data.</text>
</comment>
<comment type="similarity">
    <text evidence="1">Belongs to the YciI family.</text>
</comment>
<gene>
    <name evidence="4" type="ORF">UO65_3781</name>
</gene>
<feature type="region of interest" description="Disordered" evidence="2">
    <location>
        <begin position="1"/>
        <end position="125"/>
    </location>
</feature>
<dbReference type="Gene3D" id="3.30.70.1060">
    <property type="entry name" value="Dimeric alpha+beta barrel"/>
    <property type="match status" value="1"/>
</dbReference>
<feature type="compositionally biased region" description="Basic and acidic residues" evidence="2">
    <location>
        <begin position="63"/>
        <end position="72"/>
    </location>
</feature>
<dbReference type="PATRIC" id="fig|909613.9.peg.3782"/>
<dbReference type="EMBL" id="AYXG01000139">
    <property type="protein sequence ID" value="EWC60851.1"/>
    <property type="molecule type" value="Genomic_DNA"/>
</dbReference>
<feature type="compositionally biased region" description="Gly residues" evidence="2">
    <location>
        <begin position="20"/>
        <end position="37"/>
    </location>
</feature>
<evidence type="ECO:0000256" key="1">
    <source>
        <dbReference type="ARBA" id="ARBA00007689"/>
    </source>
</evidence>
<name>W7IWM0_9PSEU</name>
<dbReference type="PANTHER" id="PTHR35174:SF3">
    <property type="entry name" value="BLL7171 PROTEIN"/>
    <property type="match status" value="1"/>
</dbReference>
<dbReference type="Pfam" id="PF03795">
    <property type="entry name" value="YCII"/>
    <property type="match status" value="1"/>
</dbReference>
<feature type="compositionally biased region" description="Basic and acidic residues" evidence="2">
    <location>
        <begin position="109"/>
        <end position="118"/>
    </location>
</feature>
<dbReference type="PANTHER" id="PTHR35174">
    <property type="entry name" value="BLL7171 PROTEIN-RELATED"/>
    <property type="match status" value="1"/>
</dbReference>
<dbReference type="SUPFAM" id="SSF54909">
    <property type="entry name" value="Dimeric alpha+beta barrel"/>
    <property type="match status" value="1"/>
</dbReference>
<dbReference type="eggNOG" id="COG3795">
    <property type="taxonomic scope" value="Bacteria"/>
</dbReference>
<dbReference type="InterPro" id="IPR005545">
    <property type="entry name" value="YCII"/>
</dbReference>
<dbReference type="InterPro" id="IPR011008">
    <property type="entry name" value="Dimeric_a/b-barrel"/>
</dbReference>
<dbReference type="AlphaFoldDB" id="W7IWM0"/>
<organism evidence="4 5">
    <name type="scientific">Actinokineospora spheciospongiae</name>
    <dbReference type="NCBI Taxonomy" id="909613"/>
    <lineage>
        <taxon>Bacteria</taxon>
        <taxon>Bacillati</taxon>
        <taxon>Actinomycetota</taxon>
        <taxon>Actinomycetes</taxon>
        <taxon>Pseudonocardiales</taxon>
        <taxon>Pseudonocardiaceae</taxon>
        <taxon>Actinokineospora</taxon>
    </lineage>
</organism>
<evidence type="ECO:0000256" key="2">
    <source>
        <dbReference type="SAM" id="MobiDB-lite"/>
    </source>
</evidence>
<reference evidence="4 5" key="1">
    <citation type="journal article" date="2014" name="Genome Announc.">
        <title>Draft Genome Sequence of the Antitrypanosomally Active Sponge-Associated Bacterium Actinokineospora sp. Strain EG49.</title>
        <authorList>
            <person name="Harjes J."/>
            <person name="Ryu T."/>
            <person name="Abdelmohsen U.R."/>
            <person name="Moitinho-Silva L."/>
            <person name="Horn H."/>
            <person name="Ravasi T."/>
            <person name="Hentschel U."/>
        </authorList>
    </citation>
    <scope>NUCLEOTIDE SEQUENCE [LARGE SCALE GENOMIC DNA]</scope>
    <source>
        <strain evidence="4 5">EG49</strain>
    </source>
</reference>
<feature type="compositionally biased region" description="Low complexity" evidence="2">
    <location>
        <begin position="77"/>
        <end position="89"/>
    </location>
</feature>